<keyword evidence="2" id="KW-1185">Reference proteome</keyword>
<protein>
    <submittedName>
        <fullName evidence="1">Uncharacterized protein</fullName>
    </submittedName>
</protein>
<name>A0A4Y2G3T8_ARAVE</name>
<dbReference type="EMBL" id="BGPR01001209">
    <property type="protein sequence ID" value="GBM48283.1"/>
    <property type="molecule type" value="Genomic_DNA"/>
</dbReference>
<reference evidence="1 2" key="1">
    <citation type="journal article" date="2019" name="Sci. Rep.">
        <title>Orb-weaving spider Araneus ventricosus genome elucidates the spidroin gene catalogue.</title>
        <authorList>
            <person name="Kono N."/>
            <person name="Nakamura H."/>
            <person name="Ohtoshi R."/>
            <person name="Moran D.A.P."/>
            <person name="Shinohara A."/>
            <person name="Yoshida Y."/>
            <person name="Fujiwara M."/>
            <person name="Mori M."/>
            <person name="Tomita M."/>
            <person name="Arakawa K."/>
        </authorList>
    </citation>
    <scope>NUCLEOTIDE SEQUENCE [LARGE SCALE GENOMIC DNA]</scope>
</reference>
<organism evidence="1 2">
    <name type="scientific">Araneus ventricosus</name>
    <name type="common">Orbweaver spider</name>
    <name type="synonym">Epeira ventricosa</name>
    <dbReference type="NCBI Taxonomy" id="182803"/>
    <lineage>
        <taxon>Eukaryota</taxon>
        <taxon>Metazoa</taxon>
        <taxon>Ecdysozoa</taxon>
        <taxon>Arthropoda</taxon>
        <taxon>Chelicerata</taxon>
        <taxon>Arachnida</taxon>
        <taxon>Araneae</taxon>
        <taxon>Araneomorphae</taxon>
        <taxon>Entelegynae</taxon>
        <taxon>Araneoidea</taxon>
        <taxon>Araneidae</taxon>
        <taxon>Araneus</taxon>
    </lineage>
</organism>
<dbReference type="AlphaFoldDB" id="A0A4Y2G3T8"/>
<evidence type="ECO:0000313" key="2">
    <source>
        <dbReference type="Proteomes" id="UP000499080"/>
    </source>
</evidence>
<dbReference type="Proteomes" id="UP000499080">
    <property type="component" value="Unassembled WGS sequence"/>
</dbReference>
<gene>
    <name evidence="1" type="ORF">AVEN_98032_1</name>
</gene>
<accession>A0A4Y2G3T8</accession>
<proteinExistence type="predicted"/>
<sequence>MIPCDVRTCRGDYKRTVLGSQIRSVLIDWNGLWSSVCFASWEASELSAIGCAITVIISDSLTVCVSRSESALTVIISELLRACVANLYKSFCFCYFVFF</sequence>
<evidence type="ECO:0000313" key="1">
    <source>
        <dbReference type="EMBL" id="GBM48283.1"/>
    </source>
</evidence>
<comment type="caution">
    <text evidence="1">The sequence shown here is derived from an EMBL/GenBank/DDBJ whole genome shotgun (WGS) entry which is preliminary data.</text>
</comment>